<keyword evidence="9" id="KW-0009">Actin-binding</keyword>
<dbReference type="SUPFAM" id="SSF47473">
    <property type="entry name" value="EF-hand"/>
    <property type="match status" value="3"/>
</dbReference>
<comment type="subcellular location">
    <subcellularLocation>
        <location evidence="3">Cell membrane</location>
        <topology evidence="3">Peripheral membrane protein</topology>
        <orientation evidence="3">Cytoplasmic side</orientation>
    </subcellularLocation>
    <subcellularLocation>
        <location evidence="2">Cytoplasm</location>
        <location evidence="2">Cytoskeleton</location>
        <location evidence="2">Actin patch</location>
    </subcellularLocation>
    <subcellularLocation>
        <location evidence="1">Endosome membrane</location>
        <topology evidence="1">Peripheral membrane protein</topology>
        <orientation evidence="1">Cytoplasmic side</orientation>
    </subcellularLocation>
</comment>
<feature type="compositionally biased region" description="Basic and acidic residues" evidence="13">
    <location>
        <begin position="904"/>
        <end position="913"/>
    </location>
</feature>
<dbReference type="InterPro" id="IPR002048">
    <property type="entry name" value="EF_hand_dom"/>
</dbReference>
<dbReference type="GO" id="GO:0006897">
    <property type="term" value="P:endocytosis"/>
    <property type="evidence" value="ECO:0007669"/>
    <property type="project" value="UniProtKB-KW"/>
</dbReference>
<feature type="domain" description="EH" evidence="15">
    <location>
        <begin position="149"/>
        <end position="239"/>
    </location>
</feature>
<dbReference type="GO" id="GO:0030479">
    <property type="term" value="C:actin cortical patch"/>
    <property type="evidence" value="ECO:0007669"/>
    <property type="project" value="UniProtKB-SubCell"/>
</dbReference>
<evidence type="ECO:0000256" key="2">
    <source>
        <dbReference type="ARBA" id="ARBA00004134"/>
    </source>
</evidence>
<feature type="compositionally biased region" description="Polar residues" evidence="13">
    <location>
        <begin position="1130"/>
        <end position="1142"/>
    </location>
</feature>
<feature type="region of interest" description="Disordered" evidence="13">
    <location>
        <begin position="117"/>
        <end position="136"/>
    </location>
</feature>
<evidence type="ECO:0000313" key="17">
    <source>
        <dbReference type="EMBL" id="OCK76963.1"/>
    </source>
</evidence>
<dbReference type="PROSITE" id="PS50031">
    <property type="entry name" value="EH"/>
    <property type="match status" value="3"/>
</dbReference>
<comment type="function">
    <text evidence="11">Component of the PAN1 actin cytoskeleton-regulatory complex required for the internalization of endosomes during actin-coupled endocytosis. The complex links the site of endocytosis to the cell membrane-associated actin cytoskeleton. Mediates uptake of external molecules and vacuolar degradation of plasma membrane proteins. Plays a role in the proper organization of the cell membrane-associated actin cytoskeleton and promotes its destabilization.</text>
</comment>
<dbReference type="InterPro" id="IPR011992">
    <property type="entry name" value="EF-hand-dom_pair"/>
</dbReference>
<feature type="region of interest" description="Disordered" evidence="13">
    <location>
        <begin position="709"/>
        <end position="1024"/>
    </location>
</feature>
<feature type="compositionally biased region" description="Low complexity" evidence="13">
    <location>
        <begin position="1216"/>
        <end position="1234"/>
    </location>
</feature>
<feature type="region of interest" description="Disordered" evidence="13">
    <location>
        <begin position="1036"/>
        <end position="1444"/>
    </location>
</feature>
<dbReference type="Gene3D" id="1.10.238.10">
    <property type="entry name" value="EF-hand"/>
    <property type="match status" value="3"/>
</dbReference>
<feature type="domain" description="UBA" evidence="14">
    <location>
        <begin position="1439"/>
        <end position="1473"/>
    </location>
</feature>
<evidence type="ECO:0000313" key="18">
    <source>
        <dbReference type="Proteomes" id="UP000250266"/>
    </source>
</evidence>
<dbReference type="SMART" id="SM00027">
    <property type="entry name" value="EH"/>
    <property type="match status" value="3"/>
</dbReference>
<evidence type="ECO:0000256" key="12">
    <source>
        <dbReference type="SAM" id="Coils"/>
    </source>
</evidence>
<dbReference type="PROSITE" id="PS50222">
    <property type="entry name" value="EF_HAND_2"/>
    <property type="match status" value="1"/>
</dbReference>
<evidence type="ECO:0000259" key="16">
    <source>
        <dbReference type="PROSITE" id="PS50222"/>
    </source>
</evidence>
<dbReference type="PANTHER" id="PTHR11216">
    <property type="entry name" value="EH DOMAIN"/>
    <property type="match status" value="1"/>
</dbReference>
<feature type="compositionally biased region" description="Polar residues" evidence="13">
    <location>
        <begin position="1416"/>
        <end position="1428"/>
    </location>
</feature>
<dbReference type="InterPro" id="IPR009060">
    <property type="entry name" value="UBA-like_sf"/>
</dbReference>
<dbReference type="PROSITE" id="PS00018">
    <property type="entry name" value="EF_HAND_1"/>
    <property type="match status" value="1"/>
</dbReference>
<dbReference type="Gene3D" id="1.10.287.1490">
    <property type="match status" value="1"/>
</dbReference>
<feature type="compositionally biased region" description="Low complexity" evidence="13">
    <location>
        <begin position="864"/>
        <end position="878"/>
    </location>
</feature>
<proteinExistence type="predicted"/>
<dbReference type="OrthoDB" id="524326at2759"/>
<comment type="subunit">
    <text evidence="4">Component of the PAN1 actin cytoskeleton-regulatory complex.</text>
</comment>
<feature type="compositionally biased region" description="Low complexity" evidence="13">
    <location>
        <begin position="1094"/>
        <end position="1109"/>
    </location>
</feature>
<evidence type="ECO:0000256" key="5">
    <source>
        <dbReference type="ARBA" id="ARBA00022583"/>
    </source>
</evidence>
<evidence type="ECO:0000256" key="9">
    <source>
        <dbReference type="ARBA" id="ARBA00023203"/>
    </source>
</evidence>
<evidence type="ECO:0000256" key="1">
    <source>
        <dbReference type="ARBA" id="ARBA00004125"/>
    </source>
</evidence>
<feature type="compositionally biased region" description="Polar residues" evidence="13">
    <location>
        <begin position="884"/>
        <end position="899"/>
    </location>
</feature>
<keyword evidence="8 12" id="KW-0175">Coiled coil</keyword>
<feature type="compositionally biased region" description="Polar residues" evidence="13">
    <location>
        <begin position="122"/>
        <end position="135"/>
    </location>
</feature>
<feature type="domain" description="EH" evidence="15">
    <location>
        <begin position="21"/>
        <end position="107"/>
    </location>
</feature>
<feature type="compositionally biased region" description="Polar residues" evidence="13">
    <location>
        <begin position="504"/>
        <end position="517"/>
    </location>
</feature>
<dbReference type="SMART" id="SM00054">
    <property type="entry name" value="EFh"/>
    <property type="match status" value="3"/>
</dbReference>
<evidence type="ECO:0000259" key="15">
    <source>
        <dbReference type="PROSITE" id="PS50031"/>
    </source>
</evidence>
<feature type="region of interest" description="Disordered" evidence="13">
    <location>
        <begin position="375"/>
        <end position="403"/>
    </location>
</feature>
<feature type="domain" description="EF-hand" evidence="16">
    <location>
        <begin position="332"/>
        <end position="367"/>
    </location>
</feature>
<dbReference type="GO" id="GO:0010008">
    <property type="term" value="C:endosome membrane"/>
    <property type="evidence" value="ECO:0007669"/>
    <property type="project" value="UniProtKB-SubCell"/>
</dbReference>
<gene>
    <name evidence="17" type="ORF">K432DRAFT_407722</name>
</gene>
<feature type="compositionally biased region" description="Low complexity" evidence="13">
    <location>
        <begin position="492"/>
        <end position="503"/>
    </location>
</feature>
<dbReference type="PANTHER" id="PTHR11216:SF170">
    <property type="entry name" value="DYNAMIN ASSOCIATED PROTEIN 160, ISOFORM D"/>
    <property type="match status" value="1"/>
</dbReference>
<feature type="compositionally biased region" description="Polar residues" evidence="13">
    <location>
        <begin position="994"/>
        <end position="1007"/>
    </location>
</feature>
<evidence type="ECO:0000256" key="13">
    <source>
        <dbReference type="SAM" id="MobiDB-lite"/>
    </source>
</evidence>
<feature type="compositionally biased region" description="Polar residues" evidence="13">
    <location>
        <begin position="1326"/>
        <end position="1340"/>
    </location>
</feature>
<dbReference type="Pfam" id="PF12763">
    <property type="entry name" value="EH"/>
    <property type="match status" value="3"/>
</dbReference>
<feature type="compositionally biased region" description="Polar residues" evidence="13">
    <location>
        <begin position="736"/>
        <end position="767"/>
    </location>
</feature>
<keyword evidence="10" id="KW-0963">Cytoplasm</keyword>
<name>A0A8E2E4C1_9PEZI</name>
<evidence type="ECO:0000256" key="10">
    <source>
        <dbReference type="ARBA" id="ARBA00023212"/>
    </source>
</evidence>
<dbReference type="InterPro" id="IPR018247">
    <property type="entry name" value="EF_Hand_1_Ca_BS"/>
</dbReference>
<feature type="compositionally biased region" description="Polar residues" evidence="13">
    <location>
        <begin position="779"/>
        <end position="814"/>
    </location>
</feature>
<keyword evidence="18" id="KW-1185">Reference proteome</keyword>
<protein>
    <submittedName>
        <fullName evidence="17">Uncharacterized protein</fullName>
    </submittedName>
</protein>
<dbReference type="InterPro" id="IPR015940">
    <property type="entry name" value="UBA"/>
</dbReference>
<feature type="domain" description="EH" evidence="15">
    <location>
        <begin position="299"/>
        <end position="389"/>
    </location>
</feature>
<feature type="compositionally biased region" description="Acidic residues" evidence="13">
    <location>
        <begin position="1281"/>
        <end position="1304"/>
    </location>
</feature>
<feature type="compositionally biased region" description="Polar residues" evidence="13">
    <location>
        <begin position="459"/>
        <end position="476"/>
    </location>
</feature>
<keyword evidence="5" id="KW-0254">Endocytosis</keyword>
<feature type="compositionally biased region" description="Basic and acidic residues" evidence="13">
    <location>
        <begin position="1343"/>
        <end position="1354"/>
    </location>
</feature>
<sequence length="1473" mass="157450">MSDTTASGDLNHPILNLTSEEKRYYGQLFAQADTEKLGVVTGEVAVKFFERTKLAPAILGEIWQIADSENRGLLTSSGFCMVLRLIGHYQAGREPSSELAFRPAPLPKFEGLPMPAQPPAPSTFTAQPTGLQPQMSGGPIRVPPLSPAKVAEYASLFEKSGAQNGILSGDNAKQIFEKARLPNEILGRIWNLADTEQRGALGATEFIIAMHLLASYKSGALKALPTNLPAGLYEAASRRGPIPPPASRPRPDEPVAAIPRQFSGAGPQRNQSPMGRPPYGTPPQSAQATGNDWLISPQEKSSYDNLFSKVDTIGRGFITGEQAVQFFSDSGLPEDILAAIWDLADINSEGQLSRDEFAVAMYLIRQQRKPGISLPATLPPNLVPPSMRNQSRPPPQPTAPVFDNAAYSSQMSKSATEDLFGLDAFTVPAPAPAQTQQSTGGSGSFNKPFDADPFGSKAASPTSPQAFQPSSRNPASTFKPFMPTSSFGQTLTSHSTGASGSSSIVQPRGSQPHQSSAMDDLLGDNDPEVSKKLTQETTELANMSNQIGTLRNQMQEVQNKKATTENDLTSASTQKRDLELRLSQFRSQYEQEIKAVKALEERLTNSRNDTRKLQQELAIIEGKYQDLQTQHRQVATQLDADQRENNSLKEKIRQINAEVNQLGPQLDKMRSDARQQKGLVAINKKQVATIEGKRDEMKTEIHDLTKAAQESYRSPQPTPQEHGSTVVSPAASTSSHNTNPFFRKSPQPSVDNTMTPSGFSREVGSSQPHKDFDNVFGPTFSSPQTTGPPQTSFRSDSQSNIPAFSGQSGHSVRSSEGPDVPTPSTSPPLSSYQESPRTGEPPAPPESRQFASSFLPLREGTQRSDSFSSSVKVSAPASRYGPTGNETPTIASGSPSATPIQEKGVPERSDTSRTENSNFGPSFFDRNVTASPAASATSEGARPGSKIEERKDTFQGFGPASTSREIPGAFPGDMNSPIQPEPTGESSLSDRSKGSNRPSEGFPNTRSDPFAVNRDQQRGPAAAKVDFDAAFAGFGGGRQFQEKQHTGSSVNGSVDSGAAHKFNKEFPPIEDLGHDEDSDSTSEQGFADNFTSASPQQQRQNIGQSQQQSRPVTGSTGHDAGADDFFRSRPSITQAESNTSVLPSPGAQKSPPTYDQSQSVNTTGRSGTRDANQFPPEFGGLLPSRQDPTFPLQGSQSPEKSFSTPAAGGQGGALFGGSSTSKATSSAPTTAFSASPPPADTPTSTVPSDAYHSAVSYPSGDNKGPSPTAHPPQMSKPTFTDDFDSGFDDLDEAKEADDKADDDFMLSSHHRDGLDEFNPVFDSPAASKSNTMASQQTPTGKASHGEDSFSDFEHLSQSFGQAKAPQQPTATSSQDWDAIFSSLDSSQNDKIARESVADSSKPNAFENRGAGAEEVSGTSPKQASSNMPQLGRALSAGTEHDDPILKKLTGMGYPRADALTALEKFDYDINKVS</sequence>
<dbReference type="CDD" id="cd00052">
    <property type="entry name" value="EH"/>
    <property type="match status" value="3"/>
</dbReference>
<accession>A0A8E2E4C1</accession>
<feature type="compositionally biased region" description="Polar residues" evidence="13">
    <location>
        <begin position="1081"/>
        <end position="1093"/>
    </location>
</feature>
<keyword evidence="10" id="KW-0206">Cytoskeleton</keyword>
<feature type="compositionally biased region" description="Polar residues" evidence="13">
    <location>
        <begin position="1355"/>
        <end position="1375"/>
    </location>
</feature>
<dbReference type="SUPFAM" id="SSF46934">
    <property type="entry name" value="UBA-like"/>
    <property type="match status" value="1"/>
</dbReference>
<feature type="compositionally biased region" description="Low complexity" evidence="13">
    <location>
        <begin position="724"/>
        <end position="735"/>
    </location>
</feature>
<feature type="compositionally biased region" description="Polar residues" evidence="13">
    <location>
        <begin position="711"/>
        <end position="723"/>
    </location>
</feature>
<dbReference type="CDD" id="cd14270">
    <property type="entry name" value="UBA"/>
    <property type="match status" value="1"/>
</dbReference>
<keyword evidence="7" id="KW-0106">Calcium</keyword>
<keyword evidence="6" id="KW-0967">Endosome</keyword>
<dbReference type="GO" id="GO:0005509">
    <property type="term" value="F:calcium ion binding"/>
    <property type="evidence" value="ECO:0007669"/>
    <property type="project" value="InterPro"/>
</dbReference>
<feature type="region of interest" description="Disordered" evidence="13">
    <location>
        <begin position="235"/>
        <end position="290"/>
    </location>
</feature>
<dbReference type="InterPro" id="IPR000261">
    <property type="entry name" value="EH_dom"/>
</dbReference>
<reference evidence="17 18" key="1">
    <citation type="journal article" date="2016" name="Nat. Commun.">
        <title>Ectomycorrhizal ecology is imprinted in the genome of the dominant symbiotic fungus Cenococcum geophilum.</title>
        <authorList>
            <consortium name="DOE Joint Genome Institute"/>
            <person name="Peter M."/>
            <person name="Kohler A."/>
            <person name="Ohm R.A."/>
            <person name="Kuo A."/>
            <person name="Krutzmann J."/>
            <person name="Morin E."/>
            <person name="Arend M."/>
            <person name="Barry K.W."/>
            <person name="Binder M."/>
            <person name="Choi C."/>
            <person name="Clum A."/>
            <person name="Copeland A."/>
            <person name="Grisel N."/>
            <person name="Haridas S."/>
            <person name="Kipfer T."/>
            <person name="LaButti K."/>
            <person name="Lindquist E."/>
            <person name="Lipzen A."/>
            <person name="Maire R."/>
            <person name="Meier B."/>
            <person name="Mihaltcheva S."/>
            <person name="Molinier V."/>
            <person name="Murat C."/>
            <person name="Poggeler S."/>
            <person name="Quandt C.A."/>
            <person name="Sperisen C."/>
            <person name="Tritt A."/>
            <person name="Tisserant E."/>
            <person name="Crous P.W."/>
            <person name="Henrissat B."/>
            <person name="Nehls U."/>
            <person name="Egli S."/>
            <person name="Spatafora J.W."/>
            <person name="Grigoriev I.V."/>
            <person name="Martin F.M."/>
        </authorList>
    </citation>
    <scope>NUCLEOTIDE SEQUENCE [LARGE SCALE GENOMIC DNA]</scope>
    <source>
        <strain evidence="17 18">CBS 459.81</strain>
    </source>
</reference>
<dbReference type="GO" id="GO:0005886">
    <property type="term" value="C:plasma membrane"/>
    <property type="evidence" value="ECO:0007669"/>
    <property type="project" value="UniProtKB-SubCell"/>
</dbReference>
<evidence type="ECO:0000256" key="11">
    <source>
        <dbReference type="ARBA" id="ARBA00025194"/>
    </source>
</evidence>
<dbReference type="PROSITE" id="PS50030">
    <property type="entry name" value="UBA"/>
    <property type="match status" value="1"/>
</dbReference>
<feature type="region of interest" description="Disordered" evidence="13">
    <location>
        <begin position="430"/>
        <end position="528"/>
    </location>
</feature>
<dbReference type="GO" id="GO:0003779">
    <property type="term" value="F:actin binding"/>
    <property type="evidence" value="ECO:0007669"/>
    <property type="project" value="UniProtKB-KW"/>
</dbReference>
<evidence type="ECO:0000256" key="8">
    <source>
        <dbReference type="ARBA" id="ARBA00023054"/>
    </source>
</evidence>
<feature type="compositionally biased region" description="Polar residues" evidence="13">
    <location>
        <begin position="1150"/>
        <end position="1171"/>
    </location>
</feature>
<feature type="compositionally biased region" description="Polar residues" evidence="13">
    <location>
        <begin position="1192"/>
        <end position="1204"/>
    </location>
</feature>
<feature type="compositionally biased region" description="Polar residues" evidence="13">
    <location>
        <begin position="928"/>
        <end position="938"/>
    </location>
</feature>
<dbReference type="GO" id="GO:0016197">
    <property type="term" value="P:endosomal transport"/>
    <property type="evidence" value="ECO:0007669"/>
    <property type="project" value="TreeGrafter"/>
</dbReference>
<evidence type="ECO:0000256" key="7">
    <source>
        <dbReference type="ARBA" id="ARBA00022837"/>
    </source>
</evidence>
<dbReference type="Proteomes" id="UP000250266">
    <property type="component" value="Unassembled WGS sequence"/>
</dbReference>
<organism evidence="17 18">
    <name type="scientific">Lepidopterella palustris CBS 459.81</name>
    <dbReference type="NCBI Taxonomy" id="1314670"/>
    <lineage>
        <taxon>Eukaryota</taxon>
        <taxon>Fungi</taxon>
        <taxon>Dikarya</taxon>
        <taxon>Ascomycota</taxon>
        <taxon>Pezizomycotina</taxon>
        <taxon>Dothideomycetes</taxon>
        <taxon>Pleosporomycetidae</taxon>
        <taxon>Mytilinidiales</taxon>
        <taxon>Argynnaceae</taxon>
        <taxon>Lepidopterella</taxon>
    </lineage>
</organism>
<evidence type="ECO:0000256" key="3">
    <source>
        <dbReference type="ARBA" id="ARBA00004413"/>
    </source>
</evidence>
<feature type="coiled-coil region" evidence="12">
    <location>
        <begin position="533"/>
        <end position="658"/>
    </location>
</feature>
<evidence type="ECO:0000256" key="6">
    <source>
        <dbReference type="ARBA" id="ARBA00022753"/>
    </source>
</evidence>
<evidence type="ECO:0000256" key="4">
    <source>
        <dbReference type="ARBA" id="ARBA00011159"/>
    </source>
</evidence>
<dbReference type="EMBL" id="KV745165">
    <property type="protein sequence ID" value="OCK76963.1"/>
    <property type="molecule type" value="Genomic_DNA"/>
</dbReference>
<evidence type="ECO:0000259" key="14">
    <source>
        <dbReference type="PROSITE" id="PS50030"/>
    </source>
</evidence>